<keyword evidence="5" id="KW-0274">FAD</keyword>
<proteinExistence type="inferred from homology"/>
<protein>
    <submittedName>
        <fullName evidence="9">FAD-dependent oxidoreductase</fullName>
    </submittedName>
</protein>
<dbReference type="PANTHER" id="PTHR43876:SF8">
    <property type="entry name" value="2-OCTAPRENYL-6-METHOXYPHENOL HYDROXYLASE"/>
    <property type="match status" value="1"/>
</dbReference>
<evidence type="ECO:0000256" key="5">
    <source>
        <dbReference type="ARBA" id="ARBA00022827"/>
    </source>
</evidence>
<keyword evidence="10" id="KW-1185">Reference proteome</keyword>
<evidence type="ECO:0000256" key="6">
    <source>
        <dbReference type="ARBA" id="ARBA00023002"/>
    </source>
</evidence>
<evidence type="ECO:0000313" key="10">
    <source>
        <dbReference type="Proteomes" id="UP000824755"/>
    </source>
</evidence>
<sequence>MAAIARGRRRDGLSRPRPGHLSCYGSQPLSRLDAVVVGGGVVGATCALALSKAGLQVALVEARQPGHWRADTPDLRVFAFAPDNKALLEDLGVWEPVAKARACAYRRMRVWDAIGTTALEFDADSMATPQLGWIIENGLLVDRLWQALDKAGVEVHCPERVASISQDDIGVRVRFESGRGLDCRIAIAADGAQSTLRDLAGVNVAAEDYAQRGVVAYLSADRPHEGTAYQRFLAEGPLALLPFEGRRISIVWTLPSARAEAMCTMAEDEFNAAVTRASDRCLGELTLVSERASFPLRRQLVDSQLQGRVLVMGDAAHVVHPLAGQGVNLGLRDVTALLASVRDAAARKQAFDSTTRLMRWARRRKSDNVVSAMAFDTINKVYRRDDPLAGMVRASALAVAQRAGPLKRALWRHAAGM</sequence>
<feature type="domain" description="FAD-binding" evidence="8">
    <location>
        <begin position="32"/>
        <end position="338"/>
    </location>
</feature>
<dbReference type="InterPro" id="IPR051205">
    <property type="entry name" value="UbiH/COQ6_monooxygenase"/>
</dbReference>
<comment type="cofactor">
    <cofactor evidence="1">
        <name>FAD</name>
        <dbReference type="ChEBI" id="CHEBI:57692"/>
    </cofactor>
</comment>
<dbReference type="PRINTS" id="PR00420">
    <property type="entry name" value="RNGMNOXGNASE"/>
</dbReference>
<evidence type="ECO:0000259" key="8">
    <source>
        <dbReference type="Pfam" id="PF01494"/>
    </source>
</evidence>
<dbReference type="InterPro" id="IPR036188">
    <property type="entry name" value="FAD/NAD-bd_sf"/>
</dbReference>
<keyword evidence="4" id="KW-0285">Flavoprotein</keyword>
<dbReference type="Pfam" id="PF01494">
    <property type="entry name" value="FAD_binding_3"/>
    <property type="match status" value="1"/>
</dbReference>
<dbReference type="PROSITE" id="PS01304">
    <property type="entry name" value="UBIH"/>
    <property type="match status" value="1"/>
</dbReference>
<evidence type="ECO:0000256" key="4">
    <source>
        <dbReference type="ARBA" id="ARBA00022630"/>
    </source>
</evidence>
<reference evidence="9 10" key="1">
    <citation type="submission" date="2021-08" db="EMBL/GenBank/DDBJ databases">
        <title>Lysobacter sp. strain CJ11 Genome sequencing and assembly.</title>
        <authorList>
            <person name="Kim I."/>
        </authorList>
    </citation>
    <scope>NUCLEOTIDE SEQUENCE [LARGE SCALE GENOMIC DNA]</scope>
    <source>
        <strain evidence="9 10">CJ11</strain>
    </source>
</reference>
<comment type="similarity">
    <text evidence="3">Belongs to the UbiH/COQ6 family.</text>
</comment>
<dbReference type="InterPro" id="IPR010971">
    <property type="entry name" value="UbiH/COQ6"/>
</dbReference>
<dbReference type="InterPro" id="IPR002938">
    <property type="entry name" value="FAD-bd"/>
</dbReference>
<dbReference type="Proteomes" id="UP000824755">
    <property type="component" value="Chromosome"/>
</dbReference>
<keyword evidence="6" id="KW-0560">Oxidoreductase</keyword>
<evidence type="ECO:0000256" key="7">
    <source>
        <dbReference type="ARBA" id="ARBA00023033"/>
    </source>
</evidence>
<organism evidence="9 10">
    <name type="scientific">Lysobacter soyae</name>
    <dbReference type="NCBI Taxonomy" id="2764185"/>
    <lineage>
        <taxon>Bacteria</taxon>
        <taxon>Pseudomonadati</taxon>
        <taxon>Pseudomonadota</taxon>
        <taxon>Gammaproteobacteria</taxon>
        <taxon>Lysobacterales</taxon>
        <taxon>Lysobacteraceae</taxon>
        <taxon>Lysobacter</taxon>
    </lineage>
</organism>
<dbReference type="NCBIfam" id="TIGR01988">
    <property type="entry name" value="Ubi-OHases"/>
    <property type="match status" value="1"/>
</dbReference>
<evidence type="ECO:0000313" key="9">
    <source>
        <dbReference type="EMBL" id="QYR53503.1"/>
    </source>
</evidence>
<dbReference type="InterPro" id="IPR018168">
    <property type="entry name" value="Ubi_Hdrlase_CS"/>
</dbReference>
<evidence type="ECO:0000256" key="3">
    <source>
        <dbReference type="ARBA" id="ARBA00005349"/>
    </source>
</evidence>
<keyword evidence="7" id="KW-0503">Monooxygenase</keyword>
<dbReference type="SUPFAM" id="SSF51905">
    <property type="entry name" value="FAD/NAD(P)-binding domain"/>
    <property type="match status" value="1"/>
</dbReference>
<dbReference type="EMBL" id="CP080544">
    <property type="protein sequence ID" value="QYR53503.1"/>
    <property type="molecule type" value="Genomic_DNA"/>
</dbReference>
<dbReference type="PANTHER" id="PTHR43876">
    <property type="entry name" value="UBIQUINONE BIOSYNTHESIS MONOOXYGENASE COQ6, MITOCHONDRIAL"/>
    <property type="match status" value="1"/>
</dbReference>
<accession>A0ABX8WRP1</accession>
<comment type="pathway">
    <text evidence="2">Cofactor biosynthesis; ubiquinone biosynthesis.</text>
</comment>
<evidence type="ECO:0000256" key="2">
    <source>
        <dbReference type="ARBA" id="ARBA00004749"/>
    </source>
</evidence>
<name>A0ABX8WRP1_9GAMM</name>
<evidence type="ECO:0000256" key="1">
    <source>
        <dbReference type="ARBA" id="ARBA00001974"/>
    </source>
</evidence>
<dbReference type="Gene3D" id="3.50.50.60">
    <property type="entry name" value="FAD/NAD(P)-binding domain"/>
    <property type="match status" value="2"/>
</dbReference>
<gene>
    <name evidence="9" type="ORF">H8L67_03080</name>
</gene>